<evidence type="ECO:0000313" key="3">
    <source>
        <dbReference type="Proteomes" id="UP000723463"/>
    </source>
</evidence>
<reference evidence="2" key="1">
    <citation type="journal article" date="2020" name="Fungal Divers.">
        <title>Resolving the Mortierellaceae phylogeny through synthesis of multi-gene phylogenetics and phylogenomics.</title>
        <authorList>
            <person name="Vandepol N."/>
            <person name="Liber J."/>
            <person name="Desiro A."/>
            <person name="Na H."/>
            <person name="Kennedy M."/>
            <person name="Barry K."/>
            <person name="Grigoriev I.V."/>
            <person name="Miller A.N."/>
            <person name="O'Donnell K."/>
            <person name="Stajich J.E."/>
            <person name="Bonito G."/>
        </authorList>
    </citation>
    <scope>NUCLEOTIDE SEQUENCE</scope>
    <source>
        <strain evidence="2">NRRL 2591</strain>
    </source>
</reference>
<evidence type="ECO:0000313" key="2">
    <source>
        <dbReference type="EMBL" id="KAF9549224.1"/>
    </source>
</evidence>
<feature type="region of interest" description="Disordered" evidence="1">
    <location>
        <begin position="140"/>
        <end position="168"/>
    </location>
</feature>
<gene>
    <name evidence="2" type="ORF">EC957_004524</name>
</gene>
<comment type="caution">
    <text evidence="2">The sequence shown here is derived from an EMBL/GenBank/DDBJ whole genome shotgun (WGS) entry which is preliminary data.</text>
</comment>
<organism evidence="2 3">
    <name type="scientific">Mortierella hygrophila</name>
    <dbReference type="NCBI Taxonomy" id="979708"/>
    <lineage>
        <taxon>Eukaryota</taxon>
        <taxon>Fungi</taxon>
        <taxon>Fungi incertae sedis</taxon>
        <taxon>Mucoromycota</taxon>
        <taxon>Mortierellomycotina</taxon>
        <taxon>Mortierellomycetes</taxon>
        <taxon>Mortierellales</taxon>
        <taxon>Mortierellaceae</taxon>
        <taxon>Mortierella</taxon>
    </lineage>
</organism>
<dbReference type="EMBL" id="JAAAXW010000021">
    <property type="protein sequence ID" value="KAF9549224.1"/>
    <property type="molecule type" value="Genomic_DNA"/>
</dbReference>
<name>A0A9P6K6F8_9FUNG</name>
<proteinExistence type="predicted"/>
<sequence>MDTKRKLRDLAQLPHADYHPQPHLMPWPILQRRRIEKLKDDRLAEFERACDESFEWLENYYQGCVYAALQNKDYHESGGEAFNRSISTSDHGRHSQHFTTDQQYDEDLSPYPPYTTDKDEQQIHLAITIRYLININTNTNSINNNGNINSSNDKRPGTLPRTVQQSSG</sequence>
<accession>A0A9P6K6F8</accession>
<keyword evidence="3" id="KW-1185">Reference proteome</keyword>
<protein>
    <submittedName>
        <fullName evidence="2">Uncharacterized protein</fullName>
    </submittedName>
</protein>
<feature type="compositionally biased region" description="Low complexity" evidence="1">
    <location>
        <begin position="140"/>
        <end position="151"/>
    </location>
</feature>
<dbReference type="AlphaFoldDB" id="A0A9P6K6F8"/>
<dbReference type="Proteomes" id="UP000723463">
    <property type="component" value="Unassembled WGS sequence"/>
</dbReference>
<evidence type="ECO:0000256" key="1">
    <source>
        <dbReference type="SAM" id="MobiDB-lite"/>
    </source>
</evidence>
<feature type="region of interest" description="Disordered" evidence="1">
    <location>
        <begin position="83"/>
        <end position="113"/>
    </location>
</feature>